<feature type="transmembrane region" description="Helical" evidence="1">
    <location>
        <begin position="21"/>
        <end position="49"/>
    </location>
</feature>
<dbReference type="GO" id="GO:0006508">
    <property type="term" value="P:proteolysis"/>
    <property type="evidence" value="ECO:0007669"/>
    <property type="project" value="UniProtKB-KW"/>
</dbReference>
<evidence type="ECO:0000259" key="2">
    <source>
        <dbReference type="Pfam" id="PF02517"/>
    </source>
</evidence>
<keyword evidence="4" id="KW-1185">Reference proteome</keyword>
<evidence type="ECO:0000313" key="3">
    <source>
        <dbReference type="EMBL" id="KRS13871.1"/>
    </source>
</evidence>
<accession>A0A0T5NYS1</accession>
<dbReference type="GO" id="GO:0080120">
    <property type="term" value="P:CAAX-box protein maturation"/>
    <property type="evidence" value="ECO:0007669"/>
    <property type="project" value="UniProtKB-ARBA"/>
</dbReference>
<dbReference type="InterPro" id="IPR003675">
    <property type="entry name" value="Rce1/LyrA-like_dom"/>
</dbReference>
<dbReference type="EMBL" id="LAXJ01000003">
    <property type="protein sequence ID" value="KRS13871.1"/>
    <property type="molecule type" value="Genomic_DNA"/>
</dbReference>
<organism evidence="3 4">
    <name type="scientific">Roseovarius atlanticus</name>
    <dbReference type="NCBI Taxonomy" id="1641875"/>
    <lineage>
        <taxon>Bacteria</taxon>
        <taxon>Pseudomonadati</taxon>
        <taxon>Pseudomonadota</taxon>
        <taxon>Alphaproteobacteria</taxon>
        <taxon>Rhodobacterales</taxon>
        <taxon>Roseobacteraceae</taxon>
        <taxon>Roseovarius</taxon>
    </lineage>
</organism>
<feature type="transmembrane region" description="Helical" evidence="1">
    <location>
        <begin position="144"/>
        <end position="163"/>
    </location>
</feature>
<evidence type="ECO:0000256" key="1">
    <source>
        <dbReference type="SAM" id="Phobius"/>
    </source>
</evidence>
<name>A0A0T5NYS1_9RHOB</name>
<keyword evidence="1" id="KW-0472">Membrane</keyword>
<feature type="transmembrane region" description="Helical" evidence="1">
    <location>
        <begin position="69"/>
        <end position="93"/>
    </location>
</feature>
<feature type="transmembrane region" description="Helical" evidence="1">
    <location>
        <begin position="234"/>
        <end position="254"/>
    </location>
</feature>
<feature type="transmembrane region" description="Helical" evidence="1">
    <location>
        <begin position="274"/>
        <end position="296"/>
    </location>
</feature>
<dbReference type="AlphaFoldDB" id="A0A0T5NYS1"/>
<dbReference type="Proteomes" id="UP000051295">
    <property type="component" value="Unassembled WGS sequence"/>
</dbReference>
<dbReference type="STRING" id="1641875.XM53_04765"/>
<dbReference type="PATRIC" id="fig|1641875.4.peg.2969"/>
<reference evidence="3 4" key="1">
    <citation type="submission" date="2015-04" db="EMBL/GenBank/DDBJ databases">
        <title>The draft genome sequence of Roseovarius sp.R12b.</title>
        <authorList>
            <person name="Li G."/>
            <person name="Lai Q."/>
            <person name="Shao Z."/>
            <person name="Yan P."/>
        </authorList>
    </citation>
    <scope>NUCLEOTIDE SEQUENCE [LARGE SCALE GENOMIC DNA]</scope>
    <source>
        <strain evidence="3 4">R12B</strain>
    </source>
</reference>
<keyword evidence="3" id="KW-0645">Protease</keyword>
<proteinExistence type="predicted"/>
<feature type="domain" description="CAAX prenyl protease 2/Lysostaphin resistance protein A-like" evidence="2">
    <location>
        <begin position="148"/>
        <end position="245"/>
    </location>
</feature>
<dbReference type="Pfam" id="PF02517">
    <property type="entry name" value="Rce1-like"/>
    <property type="match status" value="1"/>
</dbReference>
<keyword evidence="1" id="KW-1133">Transmembrane helix</keyword>
<protein>
    <submittedName>
        <fullName evidence="3">CAAX protease</fullName>
    </submittedName>
</protein>
<feature type="transmembrane region" description="Helical" evidence="1">
    <location>
        <begin position="207"/>
        <end position="227"/>
    </location>
</feature>
<gene>
    <name evidence="3" type="ORF">XM53_04765</name>
</gene>
<evidence type="ECO:0000313" key="4">
    <source>
        <dbReference type="Proteomes" id="UP000051295"/>
    </source>
</evidence>
<dbReference type="PANTHER" id="PTHR36435">
    <property type="entry name" value="SLR1288 PROTEIN"/>
    <property type="match status" value="1"/>
</dbReference>
<feature type="transmembrane region" description="Helical" evidence="1">
    <location>
        <begin position="184"/>
        <end position="201"/>
    </location>
</feature>
<dbReference type="PANTHER" id="PTHR36435:SF1">
    <property type="entry name" value="CAAX AMINO TERMINAL PROTEASE FAMILY PROTEIN"/>
    <property type="match status" value="1"/>
</dbReference>
<dbReference type="RefSeq" id="WP_057790815.1">
    <property type="nucleotide sequence ID" value="NZ_LAXJ01000003.1"/>
</dbReference>
<feature type="transmembrane region" description="Helical" evidence="1">
    <location>
        <begin position="114"/>
        <end position="132"/>
    </location>
</feature>
<dbReference type="InterPro" id="IPR052710">
    <property type="entry name" value="CAAX_protease"/>
</dbReference>
<dbReference type="GO" id="GO:0004175">
    <property type="term" value="F:endopeptidase activity"/>
    <property type="evidence" value="ECO:0007669"/>
    <property type="project" value="UniProtKB-ARBA"/>
</dbReference>
<dbReference type="OrthoDB" id="7171777at2"/>
<keyword evidence="3" id="KW-0378">Hydrolase</keyword>
<sequence>MSDAYRPHEALVAPARRTASLVRLVLGGVMLSVLFLSTIFAASALLNLVLPGAPLDDTAAALANGGTPYGVLANLYIFGFIILALAITGRAVHDRPLPSFVGDWPRARQHFGRVCLYMVGLHLALSILLPATPDLTPEANLAPSSWLAFLPLALPAILVQTGAEELVFRGYLQSQLAARFANPRIWIIVPAILFGLLHYDPVINGDATWLIVGWATLFGIAAADLTARTGTIGAALGLHFVNNFFAILVAAPAGNFDGLALYTYPFALGDTDALWVWAPLDLMLLLVSWLTARLALRV</sequence>
<comment type="caution">
    <text evidence="3">The sequence shown here is derived from an EMBL/GenBank/DDBJ whole genome shotgun (WGS) entry which is preliminary data.</text>
</comment>
<keyword evidence="1" id="KW-0812">Transmembrane</keyword>